<name>B5W1W1_LIMMA</name>
<dbReference type="InterPro" id="IPR029013">
    <property type="entry name" value="HP0062-like_sf"/>
</dbReference>
<feature type="region of interest" description="Disordered" evidence="1">
    <location>
        <begin position="154"/>
        <end position="189"/>
    </location>
</feature>
<dbReference type="RefSeq" id="WP_006669390.1">
    <property type="nucleotide sequence ID" value="NZ_ABYK01000018.1"/>
</dbReference>
<evidence type="ECO:0000256" key="1">
    <source>
        <dbReference type="SAM" id="MobiDB-lite"/>
    </source>
</evidence>
<dbReference type="AlphaFoldDB" id="B5W1W1"/>
<dbReference type="SUPFAM" id="SSF158414">
    <property type="entry name" value="HP0062-like"/>
    <property type="match status" value="1"/>
</dbReference>
<sequence length="189" mass="21848">MVKPTSFNLEDAECLLRQLDQFRGTLQQEWGKVATQWENLKLTWHDQQFDKFAPLFEKLSSTYQGEIDGCEKYMLFLVQQIKTAEQRKVKLGDVVEKIVTGVQTVQGIIGLGYASPPSEIAMSSAKPISSIEQQEEDKTDYDFARIDRVPNIEDQLAESFKTSQENERKRRQEELEKNHNPQNSHNQPK</sequence>
<evidence type="ECO:0000313" key="2">
    <source>
        <dbReference type="EMBL" id="EDZ94559.1"/>
    </source>
</evidence>
<accession>B5W1W1</accession>
<feature type="compositionally biased region" description="Polar residues" evidence="1">
    <location>
        <begin position="180"/>
        <end position="189"/>
    </location>
</feature>
<gene>
    <name evidence="2" type="ORF">AmaxDRAFT_2759</name>
</gene>
<protein>
    <submittedName>
        <fullName evidence="2">Uncharacterized protein</fullName>
    </submittedName>
</protein>
<comment type="caution">
    <text evidence="2">The sequence shown here is derived from an EMBL/GenBank/DDBJ whole genome shotgun (WGS) entry which is preliminary data.</text>
</comment>
<proteinExistence type="predicted"/>
<evidence type="ECO:0000313" key="3">
    <source>
        <dbReference type="Proteomes" id="UP000004061"/>
    </source>
</evidence>
<reference evidence="2 3" key="1">
    <citation type="journal article" date="2011" name="Appl. Environ. Microbiol.">
        <title>Contribution of a Sodium Ion Gradient to Energy Conservation during Fermentation in the Cyanobacterium Arthrospira (Spirulina) maxima CS-328.</title>
        <authorList>
            <person name="Carrieri D."/>
            <person name="Ananyev G."/>
            <person name="Lenz O."/>
            <person name="Bryant D.A."/>
            <person name="Dismukes G.C."/>
        </authorList>
    </citation>
    <scope>NUCLEOTIDE SEQUENCE [LARGE SCALE GENOMIC DNA]</scope>
    <source>
        <strain evidence="2 3">CS-328</strain>
    </source>
</reference>
<feature type="compositionally biased region" description="Basic and acidic residues" evidence="1">
    <location>
        <begin position="164"/>
        <end position="179"/>
    </location>
</feature>
<keyword evidence="3" id="KW-1185">Reference proteome</keyword>
<dbReference type="Gene3D" id="1.10.287.850">
    <property type="entry name" value="HP0062-like domain"/>
    <property type="match status" value="1"/>
</dbReference>
<organism evidence="2 3">
    <name type="scientific">Limnospira maxima CS-328</name>
    <dbReference type="NCBI Taxonomy" id="513049"/>
    <lineage>
        <taxon>Bacteria</taxon>
        <taxon>Bacillati</taxon>
        <taxon>Cyanobacteriota</taxon>
        <taxon>Cyanophyceae</taxon>
        <taxon>Oscillatoriophycideae</taxon>
        <taxon>Oscillatoriales</taxon>
        <taxon>Sirenicapillariaceae</taxon>
        <taxon>Limnospira</taxon>
    </lineage>
</organism>
<dbReference type="Proteomes" id="UP000004061">
    <property type="component" value="Unassembled WGS sequence"/>
</dbReference>
<dbReference type="EMBL" id="ABYK01000018">
    <property type="protein sequence ID" value="EDZ94559.1"/>
    <property type="molecule type" value="Genomic_DNA"/>
</dbReference>